<dbReference type="SUPFAM" id="SSF52540">
    <property type="entry name" value="P-loop containing nucleoside triphosphate hydrolases"/>
    <property type="match status" value="1"/>
</dbReference>
<evidence type="ECO:0000313" key="3">
    <source>
        <dbReference type="Proteomes" id="UP000654345"/>
    </source>
</evidence>
<dbReference type="Gene3D" id="3.40.50.300">
    <property type="entry name" value="P-loop containing nucleotide triphosphate hydrolases"/>
    <property type="match status" value="1"/>
</dbReference>
<dbReference type="InterPro" id="IPR011009">
    <property type="entry name" value="Kinase-like_dom_sf"/>
</dbReference>
<dbReference type="GO" id="GO:0016301">
    <property type="term" value="F:kinase activity"/>
    <property type="evidence" value="ECO:0007669"/>
    <property type="project" value="UniProtKB-KW"/>
</dbReference>
<dbReference type="Proteomes" id="UP000654345">
    <property type="component" value="Unassembled WGS sequence"/>
</dbReference>
<comment type="caution">
    <text evidence="2">The sequence shown here is derived from an EMBL/GenBank/DDBJ whole genome shotgun (WGS) entry which is preliminary data.</text>
</comment>
<dbReference type="Pfam" id="PF01636">
    <property type="entry name" value="APH"/>
    <property type="match status" value="1"/>
</dbReference>
<keyword evidence="3" id="KW-1185">Reference proteome</keyword>
<keyword evidence="2" id="KW-0418">Kinase</keyword>
<dbReference type="InterPro" id="IPR002575">
    <property type="entry name" value="Aminoglycoside_PTrfase"/>
</dbReference>
<feature type="domain" description="Aminoglycoside phosphotransferase" evidence="1">
    <location>
        <begin position="127"/>
        <end position="309"/>
    </location>
</feature>
<name>A0ABQ3UGI9_9CHLR</name>
<dbReference type="PANTHER" id="PTHR43883">
    <property type="entry name" value="SLR0207 PROTEIN"/>
    <property type="match status" value="1"/>
</dbReference>
<keyword evidence="2" id="KW-0808">Transferase</keyword>
<sequence length="578" mass="65542">MSHSEQDMQQENLFLTMLRALREEKDFSCDEAQEISEKQTHLSVVLLTPQYVYKIKKPRDFGFCNYTTPSRRRYFCLQEVLLNASLAPNVYLGVAPILQCSGEHFRIGPVLASDELPEAGTHYHEGIVIDYAVVMRRLPEDATLASLIQAGQVTPEIMREVAQTIARFHMATPTNASITTFGDAQTIQQNWEENFRQIQPYIGRVLEREAYGALHHYVAQFLQAHGPLFTRRLLQGRIRDCHGDLRLQHVYVLPTTNHSPTRHILLLDRIEFNERFRYGDVTSEVAFLVMELEMAQHHDLAMNFLQAYIAETGDTDLYTLLPFYICYRACVRGKVTAFLLDDPEIKTDQSRQAIQEASDLFAFAIRTTNSDTHHPLLLCIGGLMGSGKSTLAHALQQHLSFPLFSSDVIRKQLTQQSPAMHQAEHYGKGNYTPSWNRKTYAALAQRALLYLEQRQSVILDASFSRREERQVLAHAAMALGARVVFIECVCPPEVALARLHGRWQSHFDSISHEASPEAVLASDGRLDLYAIQAAHWEPFESALEPGVTHILLTTASPLVETVQQLLTKLPLECTPRYA</sequence>
<dbReference type="Gene3D" id="3.90.1200.10">
    <property type="match status" value="1"/>
</dbReference>
<dbReference type="PANTHER" id="PTHR43883:SF1">
    <property type="entry name" value="GLUCONOKINASE"/>
    <property type="match status" value="1"/>
</dbReference>
<dbReference type="SUPFAM" id="SSF56112">
    <property type="entry name" value="Protein kinase-like (PK-like)"/>
    <property type="match status" value="1"/>
</dbReference>
<dbReference type="Pfam" id="PF13671">
    <property type="entry name" value="AAA_33"/>
    <property type="match status" value="1"/>
</dbReference>
<reference evidence="2 3" key="1">
    <citation type="journal article" date="2021" name="Int. J. Syst. Evol. Microbiol.">
        <title>Reticulibacter mediterranei gen. nov., sp. nov., within the new family Reticulibacteraceae fam. nov., and Ktedonospora formicarum gen. nov., sp. nov., Ktedonobacter robiniae sp. nov., Dictyobacter formicarum sp. nov. and Dictyobacter arantiisoli sp. nov., belonging to the class Ktedonobacteria.</title>
        <authorList>
            <person name="Yabe S."/>
            <person name="Zheng Y."/>
            <person name="Wang C.M."/>
            <person name="Sakai Y."/>
            <person name="Abe K."/>
            <person name="Yokota A."/>
            <person name="Donadio S."/>
            <person name="Cavaletti L."/>
            <person name="Monciardini P."/>
        </authorList>
    </citation>
    <scope>NUCLEOTIDE SEQUENCE [LARGE SCALE GENOMIC DNA]</scope>
    <source>
        <strain evidence="2 3">SOSP1-30</strain>
    </source>
</reference>
<accession>A0ABQ3UGI9</accession>
<evidence type="ECO:0000259" key="1">
    <source>
        <dbReference type="Pfam" id="PF01636"/>
    </source>
</evidence>
<evidence type="ECO:0000313" key="2">
    <source>
        <dbReference type="EMBL" id="GHO51824.1"/>
    </source>
</evidence>
<dbReference type="InterPro" id="IPR027417">
    <property type="entry name" value="P-loop_NTPase"/>
</dbReference>
<dbReference type="InterPro" id="IPR052732">
    <property type="entry name" value="Cell-binding_unc_protein"/>
</dbReference>
<dbReference type="EMBL" id="BNJG01000001">
    <property type="protein sequence ID" value="GHO51824.1"/>
    <property type="molecule type" value="Genomic_DNA"/>
</dbReference>
<proteinExistence type="predicted"/>
<organism evidence="2 3">
    <name type="scientific">Ktedonobacter robiniae</name>
    <dbReference type="NCBI Taxonomy" id="2778365"/>
    <lineage>
        <taxon>Bacteria</taxon>
        <taxon>Bacillati</taxon>
        <taxon>Chloroflexota</taxon>
        <taxon>Ktedonobacteria</taxon>
        <taxon>Ktedonobacterales</taxon>
        <taxon>Ktedonobacteraceae</taxon>
        <taxon>Ktedonobacter</taxon>
    </lineage>
</organism>
<protein>
    <submittedName>
        <fullName evidence="2">Kinase</fullName>
    </submittedName>
</protein>
<dbReference type="RefSeq" id="WP_201368792.1">
    <property type="nucleotide sequence ID" value="NZ_BNJG01000001.1"/>
</dbReference>
<gene>
    <name evidence="2" type="ORF">KSB_02990</name>
</gene>